<keyword evidence="9" id="KW-1185">Reference proteome</keyword>
<dbReference type="EMBL" id="AQQX01000016">
    <property type="protein sequence ID" value="KGM46991.1"/>
    <property type="molecule type" value="Genomic_DNA"/>
</dbReference>
<organism evidence="8 9">
    <name type="scientific">Pseudooceanicola atlanticus</name>
    <dbReference type="NCBI Taxonomy" id="1461694"/>
    <lineage>
        <taxon>Bacteria</taxon>
        <taxon>Pseudomonadati</taxon>
        <taxon>Pseudomonadota</taxon>
        <taxon>Alphaproteobacteria</taxon>
        <taxon>Rhodobacterales</taxon>
        <taxon>Paracoccaceae</taxon>
        <taxon>Pseudooceanicola</taxon>
    </lineage>
</organism>
<dbReference type="Pfam" id="PF01311">
    <property type="entry name" value="Bac_export_1"/>
    <property type="match status" value="1"/>
</dbReference>
<reference evidence="8 9" key="1">
    <citation type="journal article" date="2015" name="Antonie Van Leeuwenhoek">
        <title>Pseudooceanicola atlanticus gen. nov. sp. nov., isolated from surface seawater of the Atlantic Ocean and reclassification of Oceanicola batsensis, Oceanicola marinus, Oceanicola nitratireducens, Oceanicola nanhaiensis, Oceanicola antarcticus and Oceanicola flagellatus, as Pseudooceanicola batsensis comb. nov., Pseudooceanicola marinus comb. nov., Pseudooceanicola nitratireducens comb. nov., Pseudooceanicola nanhaiensis comb. nov., Pseudooceanicola antarcticus comb. nov., and Pseudooceanicola flagellatus comb. nov.</title>
        <authorList>
            <person name="Lai Q."/>
            <person name="Li G."/>
            <person name="Liu X."/>
            <person name="Du Y."/>
            <person name="Sun F."/>
            <person name="Shao Z."/>
        </authorList>
    </citation>
    <scope>NUCLEOTIDE SEQUENCE [LARGE SCALE GENOMIC DNA]</scope>
    <source>
        <strain evidence="8 9">22II-s11g</strain>
    </source>
</reference>
<dbReference type="GO" id="GO:0006605">
    <property type="term" value="P:protein targeting"/>
    <property type="evidence" value="ECO:0007669"/>
    <property type="project" value="InterPro"/>
</dbReference>
<keyword evidence="5 7" id="KW-1133">Transmembrane helix</keyword>
<keyword evidence="8" id="KW-0969">Cilium</keyword>
<evidence type="ECO:0000256" key="2">
    <source>
        <dbReference type="ARBA" id="ARBA00009772"/>
    </source>
</evidence>
<feature type="transmembrane region" description="Helical" evidence="7">
    <location>
        <begin position="123"/>
        <end position="149"/>
    </location>
</feature>
<dbReference type="PANTHER" id="PTHR30065">
    <property type="entry name" value="FLAGELLAR BIOSYNTHETIC PROTEIN FLIR"/>
    <property type="match status" value="1"/>
</dbReference>
<keyword evidence="8" id="KW-0282">Flagellum</keyword>
<comment type="similarity">
    <text evidence="2">Belongs to the FliR/MopE/SpaR family.</text>
</comment>
<dbReference type="PRINTS" id="PR00953">
    <property type="entry name" value="TYPE3IMRPROT"/>
</dbReference>
<keyword evidence="3" id="KW-1003">Cell membrane</keyword>
<feature type="transmembrane region" description="Helical" evidence="7">
    <location>
        <begin position="42"/>
        <end position="61"/>
    </location>
</feature>
<dbReference type="STRING" id="1461694.ATO9_20935"/>
<dbReference type="PANTHER" id="PTHR30065:SF8">
    <property type="entry name" value="FLAGELLAR BIOSYNTHETIC PROTEIN FLIR"/>
    <property type="match status" value="1"/>
</dbReference>
<keyword evidence="8" id="KW-0966">Cell projection</keyword>
<evidence type="ECO:0000256" key="7">
    <source>
        <dbReference type="SAM" id="Phobius"/>
    </source>
</evidence>
<keyword evidence="6 7" id="KW-0472">Membrane</keyword>
<dbReference type="OrthoDB" id="9779817at2"/>
<evidence type="ECO:0000256" key="4">
    <source>
        <dbReference type="ARBA" id="ARBA00022692"/>
    </source>
</evidence>
<dbReference type="Proteomes" id="UP000030004">
    <property type="component" value="Unassembled WGS sequence"/>
</dbReference>
<dbReference type="InterPro" id="IPR002010">
    <property type="entry name" value="T3SS_IM_R"/>
</dbReference>
<accession>A0A0A0E7K3</accession>
<feature type="transmembrane region" description="Helical" evidence="7">
    <location>
        <begin position="6"/>
        <end position="30"/>
    </location>
</feature>
<dbReference type="AlphaFoldDB" id="A0A0A0E7K3"/>
<evidence type="ECO:0000256" key="3">
    <source>
        <dbReference type="ARBA" id="ARBA00022475"/>
    </source>
</evidence>
<dbReference type="eggNOG" id="COG1684">
    <property type="taxonomic scope" value="Bacteria"/>
</dbReference>
<sequence length="250" mass="26098">MDLSAFLTTQFLTVALVFARIGAAMMFIPAFGESFVFVRHRLAMSLLLSIVIAPIVASGPIPGDPAGLIRAFAFEVTIGAWIGMAGRVLMTGLQVAGAQIGMVSGLSNAFAPDIGSFQGSTLIATALLLAAVAIIFAADIHHVIIGALIHSYDVFPAGRLMPGDLAEHMVKAGSAAFYVGMSVAAPFYVMGVVLNTGLGLTNRMLPSLPVFFVAAPVLIASGLFVLVLSVPTALRTFAARFVEWLGLLTF</sequence>
<evidence type="ECO:0000313" key="9">
    <source>
        <dbReference type="Proteomes" id="UP000030004"/>
    </source>
</evidence>
<feature type="transmembrane region" description="Helical" evidence="7">
    <location>
        <begin position="170"/>
        <end position="190"/>
    </location>
</feature>
<evidence type="ECO:0000256" key="6">
    <source>
        <dbReference type="ARBA" id="ARBA00023136"/>
    </source>
</evidence>
<evidence type="ECO:0000313" key="8">
    <source>
        <dbReference type="EMBL" id="KGM46991.1"/>
    </source>
</evidence>
<evidence type="ECO:0000256" key="1">
    <source>
        <dbReference type="ARBA" id="ARBA00004651"/>
    </source>
</evidence>
<proteinExistence type="inferred from homology"/>
<dbReference type="GO" id="GO:0005886">
    <property type="term" value="C:plasma membrane"/>
    <property type="evidence" value="ECO:0007669"/>
    <property type="project" value="UniProtKB-SubCell"/>
</dbReference>
<name>A0A0A0E7K3_9RHOB</name>
<keyword evidence="4 7" id="KW-0812">Transmembrane</keyword>
<feature type="transmembrane region" description="Helical" evidence="7">
    <location>
        <begin position="210"/>
        <end position="230"/>
    </location>
</feature>
<protein>
    <submittedName>
        <fullName evidence="8">Flagellar biosynthesis protein</fullName>
    </submittedName>
</protein>
<dbReference type="RefSeq" id="WP_043753882.1">
    <property type="nucleotide sequence ID" value="NZ_AQQX01000016.1"/>
</dbReference>
<comment type="caution">
    <text evidence="8">The sequence shown here is derived from an EMBL/GenBank/DDBJ whole genome shotgun (WGS) entry which is preliminary data.</text>
</comment>
<comment type="subcellular location">
    <subcellularLocation>
        <location evidence="1">Cell membrane</location>
        <topology evidence="1">Multi-pass membrane protein</topology>
    </subcellularLocation>
</comment>
<gene>
    <name evidence="8" type="ORF">ATO9_20935</name>
</gene>
<evidence type="ECO:0000256" key="5">
    <source>
        <dbReference type="ARBA" id="ARBA00022989"/>
    </source>
</evidence>